<gene>
    <name evidence="1" type="ORF">DHETER_LOCUS12178</name>
</gene>
<reference evidence="1" key="1">
    <citation type="submission" date="2021-06" db="EMBL/GenBank/DDBJ databases">
        <authorList>
            <person name="Kallberg Y."/>
            <person name="Tangrot J."/>
            <person name="Rosling A."/>
        </authorList>
    </citation>
    <scope>NUCLEOTIDE SEQUENCE</scope>
    <source>
        <strain evidence="1">IL203A</strain>
    </source>
</reference>
<keyword evidence="2" id="KW-1185">Reference proteome</keyword>
<sequence length="167" mass="18449">MTILSYFRILSRRPGSPPIGPKPDTTLPQQLNIENTETSPISSPKSQPSSTQPSSTISNKYQIPTSFTIHRFNPATNPNNTSNADALLPEESTPIKTQPTTAATTTNVMASSSIHTIDQPTSVVIPMPSTFVCKRDGRVRWCETCNYVKPDRCHHCSECNRCILKMD</sequence>
<organism evidence="1 2">
    <name type="scientific">Dentiscutata heterogama</name>
    <dbReference type="NCBI Taxonomy" id="1316150"/>
    <lineage>
        <taxon>Eukaryota</taxon>
        <taxon>Fungi</taxon>
        <taxon>Fungi incertae sedis</taxon>
        <taxon>Mucoromycota</taxon>
        <taxon>Glomeromycotina</taxon>
        <taxon>Glomeromycetes</taxon>
        <taxon>Diversisporales</taxon>
        <taxon>Gigasporaceae</taxon>
        <taxon>Dentiscutata</taxon>
    </lineage>
</organism>
<evidence type="ECO:0000313" key="1">
    <source>
        <dbReference type="EMBL" id="CAG8709421.1"/>
    </source>
</evidence>
<dbReference type="EMBL" id="CAJVPU010029044">
    <property type="protein sequence ID" value="CAG8709421.1"/>
    <property type="molecule type" value="Genomic_DNA"/>
</dbReference>
<evidence type="ECO:0000313" key="2">
    <source>
        <dbReference type="Proteomes" id="UP000789702"/>
    </source>
</evidence>
<proteinExistence type="predicted"/>
<protein>
    <submittedName>
        <fullName evidence="1">14011_t:CDS:1</fullName>
    </submittedName>
</protein>
<name>A0ACA9PJB8_9GLOM</name>
<accession>A0ACA9PJB8</accession>
<feature type="non-terminal residue" evidence="1">
    <location>
        <position position="167"/>
    </location>
</feature>
<dbReference type="Proteomes" id="UP000789702">
    <property type="component" value="Unassembled WGS sequence"/>
</dbReference>
<comment type="caution">
    <text evidence="1">The sequence shown here is derived from an EMBL/GenBank/DDBJ whole genome shotgun (WGS) entry which is preliminary data.</text>
</comment>